<reference evidence="5 6" key="1">
    <citation type="submission" date="2018-11" db="EMBL/GenBank/DDBJ databases">
        <title>Sequencing the genomes of 1000 actinobacteria strains.</title>
        <authorList>
            <person name="Klenk H.-P."/>
        </authorList>
    </citation>
    <scope>NUCLEOTIDE SEQUENCE [LARGE SCALE GENOMIC DNA]</scope>
    <source>
        <strain evidence="5 6">DSM 12652</strain>
    </source>
</reference>
<comment type="caution">
    <text evidence="5">The sequence shown here is derived from an EMBL/GenBank/DDBJ whole genome shotgun (WGS) entry which is preliminary data.</text>
</comment>
<accession>A0A3N2CTG3</accession>
<dbReference type="Gene3D" id="3.40.50.2000">
    <property type="entry name" value="Glycogen Phosphorylase B"/>
    <property type="match status" value="2"/>
</dbReference>
<feature type="domain" description="Glycosyltransferase subfamily 4-like N-terminal" evidence="4">
    <location>
        <begin position="12"/>
        <end position="176"/>
    </location>
</feature>
<gene>
    <name evidence="5" type="ORF">EDD33_1344</name>
</gene>
<proteinExistence type="predicted"/>
<feature type="domain" description="Glycosyl transferase family 1" evidence="3">
    <location>
        <begin position="187"/>
        <end position="343"/>
    </location>
</feature>
<name>A0A3N2CTG3_9ACTN</name>
<sequence>MVTLVTPHGEYGGPVRVAVNQARSLRSAGWDVVLVGAHRGWGSTGPPTKVDGVPTMLWPARTLVPGAGFAGVGSPGLWRWVRRHARDFDVVHVHLARDLVTLPAAWLVRRLGVPYVLQTHGMVDATSNPLAVPLDAAMTRPVLRSAGRVLHLTLEELHGLQQVVPSGLRTAVLHNGVPLPSDPAGGGSRTVLYLARLAPRKRPGAFVEAARVLASRHPDVEFVMVGPDEGEGAAVKEAIRQAVAGGARVSWTGAVAPENTEAAMRQACSYVLPAVDEPYPMSVLEAMALSLPVLVTDSCGLAPAIARAGAGIVVDASQESLVEALDRLLSDPVAAAAMGIRGRALVQQEMDMAEVADRLSNTYIEVISPG</sequence>
<dbReference type="InterPro" id="IPR028098">
    <property type="entry name" value="Glyco_trans_4-like_N"/>
</dbReference>
<dbReference type="Pfam" id="PF13579">
    <property type="entry name" value="Glyco_trans_4_4"/>
    <property type="match status" value="1"/>
</dbReference>
<dbReference type="InterPro" id="IPR001296">
    <property type="entry name" value="Glyco_trans_1"/>
</dbReference>
<dbReference type="AlphaFoldDB" id="A0A3N2CTG3"/>
<evidence type="ECO:0000256" key="2">
    <source>
        <dbReference type="ARBA" id="ARBA00022679"/>
    </source>
</evidence>
<evidence type="ECO:0000259" key="4">
    <source>
        <dbReference type="Pfam" id="PF13579"/>
    </source>
</evidence>
<dbReference type="GO" id="GO:1901137">
    <property type="term" value="P:carbohydrate derivative biosynthetic process"/>
    <property type="evidence" value="ECO:0007669"/>
    <property type="project" value="UniProtKB-ARBA"/>
</dbReference>
<dbReference type="Pfam" id="PF00534">
    <property type="entry name" value="Glycos_transf_1"/>
    <property type="match status" value="1"/>
</dbReference>
<evidence type="ECO:0000259" key="3">
    <source>
        <dbReference type="Pfam" id="PF00534"/>
    </source>
</evidence>
<evidence type="ECO:0000256" key="1">
    <source>
        <dbReference type="ARBA" id="ARBA00022676"/>
    </source>
</evidence>
<evidence type="ECO:0000313" key="5">
    <source>
        <dbReference type="EMBL" id="ROR90504.1"/>
    </source>
</evidence>
<dbReference type="Proteomes" id="UP000281738">
    <property type="component" value="Unassembled WGS sequence"/>
</dbReference>
<keyword evidence="6" id="KW-1185">Reference proteome</keyword>
<keyword evidence="2 5" id="KW-0808">Transferase</keyword>
<dbReference type="GO" id="GO:0016757">
    <property type="term" value="F:glycosyltransferase activity"/>
    <property type="evidence" value="ECO:0007669"/>
    <property type="project" value="UniProtKB-KW"/>
</dbReference>
<organism evidence="5 6">
    <name type="scientific">Nocardioides aurantiacus</name>
    <dbReference type="NCBI Taxonomy" id="86796"/>
    <lineage>
        <taxon>Bacteria</taxon>
        <taxon>Bacillati</taxon>
        <taxon>Actinomycetota</taxon>
        <taxon>Actinomycetes</taxon>
        <taxon>Propionibacteriales</taxon>
        <taxon>Nocardioidaceae</taxon>
        <taxon>Nocardioides</taxon>
    </lineage>
</organism>
<dbReference type="PANTHER" id="PTHR45947:SF3">
    <property type="entry name" value="SULFOQUINOVOSYL TRANSFERASE SQD2"/>
    <property type="match status" value="1"/>
</dbReference>
<dbReference type="PANTHER" id="PTHR45947">
    <property type="entry name" value="SULFOQUINOVOSYL TRANSFERASE SQD2"/>
    <property type="match status" value="1"/>
</dbReference>
<dbReference type="EMBL" id="RKHO01000001">
    <property type="protein sequence ID" value="ROR90504.1"/>
    <property type="molecule type" value="Genomic_DNA"/>
</dbReference>
<protein>
    <submittedName>
        <fullName evidence="5">Glycosyltransferase involved in cell wall biosynthesis</fullName>
    </submittedName>
</protein>
<evidence type="ECO:0000313" key="6">
    <source>
        <dbReference type="Proteomes" id="UP000281738"/>
    </source>
</evidence>
<keyword evidence="1" id="KW-0328">Glycosyltransferase</keyword>
<dbReference type="SUPFAM" id="SSF53756">
    <property type="entry name" value="UDP-Glycosyltransferase/glycogen phosphorylase"/>
    <property type="match status" value="1"/>
</dbReference>
<dbReference type="InterPro" id="IPR050194">
    <property type="entry name" value="Glycosyltransferase_grp1"/>
</dbReference>